<dbReference type="GO" id="GO:0007218">
    <property type="term" value="P:neuropeptide signaling pathway"/>
    <property type="evidence" value="ECO:0000318"/>
    <property type="project" value="GO_Central"/>
</dbReference>
<evidence type="ECO:0000313" key="10">
    <source>
        <dbReference type="EMBL" id="EDV23204.1"/>
    </source>
</evidence>
<accession>B3S198</accession>
<dbReference type="CDD" id="cd00637">
    <property type="entry name" value="7tm_classA_rhodopsin-like"/>
    <property type="match status" value="1"/>
</dbReference>
<comment type="subcellular location">
    <subcellularLocation>
        <location evidence="1">Membrane</location>
        <topology evidence="1">Multi-pass membrane protein</topology>
    </subcellularLocation>
</comment>
<feature type="transmembrane region" description="Helical" evidence="8">
    <location>
        <begin position="272"/>
        <end position="297"/>
    </location>
</feature>
<feature type="transmembrane region" description="Helical" evidence="8">
    <location>
        <begin position="114"/>
        <end position="136"/>
    </location>
</feature>
<feature type="domain" description="G-protein coupled receptors family 1 profile" evidence="9">
    <location>
        <begin position="127"/>
        <end position="378"/>
    </location>
</feature>
<dbReference type="SUPFAM" id="SSF81321">
    <property type="entry name" value="Family A G protein-coupled receptor-like"/>
    <property type="match status" value="1"/>
</dbReference>
<dbReference type="OrthoDB" id="10053194at2759"/>
<feature type="transmembrane region" description="Helical" evidence="8">
    <location>
        <begin position="318"/>
        <end position="342"/>
    </location>
</feature>
<dbReference type="PANTHER" id="PTHR24238:SF57">
    <property type="entry name" value="G-PROTEIN COUPLED RECEPTOR 83"/>
    <property type="match status" value="1"/>
</dbReference>
<keyword evidence="3 8" id="KW-1133">Transmembrane helix</keyword>
<dbReference type="GO" id="GO:0008188">
    <property type="term" value="F:neuropeptide receptor activity"/>
    <property type="evidence" value="ECO:0000318"/>
    <property type="project" value="GO_Central"/>
</dbReference>
<keyword evidence="5 8" id="KW-0472">Membrane</keyword>
<dbReference type="Pfam" id="PF00001">
    <property type="entry name" value="7tm_1"/>
    <property type="match status" value="1"/>
</dbReference>
<dbReference type="OMA" id="HETSIHY"/>
<dbReference type="Gene3D" id="1.20.1070.10">
    <property type="entry name" value="Rhodopsin 7-helix transmembrane proteins"/>
    <property type="match status" value="1"/>
</dbReference>
<organism evidence="10 11">
    <name type="scientific">Trichoplax adhaerens</name>
    <name type="common">Trichoplax reptans</name>
    <dbReference type="NCBI Taxonomy" id="10228"/>
    <lineage>
        <taxon>Eukaryota</taxon>
        <taxon>Metazoa</taxon>
        <taxon>Placozoa</taxon>
        <taxon>Uniplacotomia</taxon>
        <taxon>Trichoplacea</taxon>
        <taxon>Trichoplacidae</taxon>
        <taxon>Trichoplax</taxon>
    </lineage>
</organism>
<keyword evidence="7" id="KW-0807">Transducer</keyword>
<dbReference type="PANTHER" id="PTHR24238">
    <property type="entry name" value="G-PROTEIN COUPLED RECEPTOR"/>
    <property type="match status" value="1"/>
</dbReference>
<sequence length="445" mass="49578">MGHVVADGCQDKRTINNTLRERLDLHVIEPYYISEKLCFDEACTERIPYTAVHTGTQNSNQSAIQWLNIIIIATAWQYKMRGQSASFCPWIITNFKRGNLSSNVDSSTQTAASIVGYTIIGIVSLFGNVIISVITLQRKTGRTPIDILIFALAIGDLIITVTIPFVAVVSLNSVFAFGLAGCKLLFGVRNVAIYASSFTLVVIALERYRTTFDLSRSRRDLRQTTVLIAITWVIAIGLTIPQFIVLRLVTYPGVGIYCLEVWGNDTIVGRKAYSLVLFCLTFAIPFITVTVSNIIIFHKLFHAKGHSSTNQVRLKAKGQVVMVMVAVSAVFFICLLPIYMINTLADFQAITYTPSVVALSEIFTWIAYSHSMWNPIIYIIGSSKMRKSCKILFKIEKHETSIHYKGEQNTLSRNSLKKQNRLSSNNKIAPLIASVPADELVSVRS</sequence>
<dbReference type="KEGG" id="tad:TRIADDRAFT_58248"/>
<evidence type="ECO:0000256" key="7">
    <source>
        <dbReference type="ARBA" id="ARBA00023224"/>
    </source>
</evidence>
<feature type="transmembrane region" description="Helical" evidence="8">
    <location>
        <begin position="184"/>
        <end position="205"/>
    </location>
</feature>
<keyword evidence="11" id="KW-1185">Reference proteome</keyword>
<dbReference type="InterPro" id="IPR000276">
    <property type="entry name" value="GPCR_Rhodpsn"/>
</dbReference>
<reference evidence="10 11" key="1">
    <citation type="journal article" date="2008" name="Nature">
        <title>The Trichoplax genome and the nature of placozoans.</title>
        <authorList>
            <person name="Srivastava M."/>
            <person name="Begovic E."/>
            <person name="Chapman J."/>
            <person name="Putnam N.H."/>
            <person name="Hellsten U."/>
            <person name="Kawashima T."/>
            <person name="Kuo A."/>
            <person name="Mitros T."/>
            <person name="Salamov A."/>
            <person name="Carpenter M.L."/>
            <person name="Signorovitch A.Y."/>
            <person name="Moreno M.A."/>
            <person name="Kamm K."/>
            <person name="Grimwood J."/>
            <person name="Schmutz J."/>
            <person name="Shapiro H."/>
            <person name="Grigoriev I.V."/>
            <person name="Buss L.W."/>
            <person name="Schierwater B."/>
            <person name="Dellaporta S.L."/>
            <person name="Rokhsar D.S."/>
        </authorList>
    </citation>
    <scope>NUCLEOTIDE SEQUENCE [LARGE SCALE GENOMIC DNA]</scope>
    <source>
        <strain evidence="10 11">Grell-BS-1999</strain>
    </source>
</reference>
<dbReference type="PRINTS" id="PR00237">
    <property type="entry name" value="GPCRRHODOPSN"/>
</dbReference>
<dbReference type="PROSITE" id="PS50262">
    <property type="entry name" value="G_PROTEIN_RECEP_F1_2"/>
    <property type="match status" value="1"/>
</dbReference>
<keyword evidence="2 8" id="KW-0812">Transmembrane</keyword>
<dbReference type="RefSeq" id="XP_002114114.1">
    <property type="nucleotide sequence ID" value="XM_002114078.1"/>
</dbReference>
<evidence type="ECO:0000256" key="3">
    <source>
        <dbReference type="ARBA" id="ARBA00022989"/>
    </source>
</evidence>
<dbReference type="Proteomes" id="UP000009022">
    <property type="component" value="Unassembled WGS sequence"/>
</dbReference>
<gene>
    <name evidence="10" type="ORF">TRIADDRAFT_58248</name>
</gene>
<evidence type="ECO:0000256" key="5">
    <source>
        <dbReference type="ARBA" id="ARBA00023136"/>
    </source>
</evidence>
<evidence type="ECO:0000256" key="2">
    <source>
        <dbReference type="ARBA" id="ARBA00022692"/>
    </source>
</evidence>
<dbReference type="eggNOG" id="KOG3656">
    <property type="taxonomic scope" value="Eukaryota"/>
</dbReference>
<evidence type="ECO:0000259" key="9">
    <source>
        <dbReference type="PROSITE" id="PS50262"/>
    </source>
</evidence>
<keyword evidence="4" id="KW-0297">G-protein coupled receptor</keyword>
<proteinExistence type="predicted"/>
<dbReference type="AlphaFoldDB" id="B3S198"/>
<feature type="transmembrane region" description="Helical" evidence="8">
    <location>
        <begin position="148"/>
        <end position="178"/>
    </location>
</feature>
<dbReference type="PhylomeDB" id="B3S198"/>
<evidence type="ECO:0000256" key="1">
    <source>
        <dbReference type="ARBA" id="ARBA00004141"/>
    </source>
</evidence>
<protein>
    <recommendedName>
        <fullName evidence="9">G-protein coupled receptors family 1 profile domain-containing protein</fullName>
    </recommendedName>
</protein>
<feature type="transmembrane region" description="Helical" evidence="8">
    <location>
        <begin position="362"/>
        <end position="381"/>
    </location>
</feature>
<dbReference type="STRING" id="10228.B3S198"/>
<evidence type="ECO:0000256" key="6">
    <source>
        <dbReference type="ARBA" id="ARBA00023170"/>
    </source>
</evidence>
<evidence type="ECO:0000313" key="11">
    <source>
        <dbReference type="Proteomes" id="UP000009022"/>
    </source>
</evidence>
<keyword evidence="6" id="KW-0675">Receptor</keyword>
<dbReference type="EMBL" id="DS985247">
    <property type="protein sequence ID" value="EDV23204.1"/>
    <property type="molecule type" value="Genomic_DNA"/>
</dbReference>
<dbReference type="InterPro" id="IPR017452">
    <property type="entry name" value="GPCR_Rhodpsn_7TM"/>
</dbReference>
<dbReference type="GeneID" id="6755648"/>
<evidence type="ECO:0000256" key="8">
    <source>
        <dbReference type="SAM" id="Phobius"/>
    </source>
</evidence>
<dbReference type="InParanoid" id="B3S198"/>
<dbReference type="GO" id="GO:0005886">
    <property type="term" value="C:plasma membrane"/>
    <property type="evidence" value="ECO:0000318"/>
    <property type="project" value="GO_Central"/>
</dbReference>
<dbReference type="CTD" id="6755648"/>
<dbReference type="HOGENOM" id="CLU_615867_0_0_1"/>
<name>B3S198_TRIAD</name>
<evidence type="ECO:0000256" key="4">
    <source>
        <dbReference type="ARBA" id="ARBA00023040"/>
    </source>
</evidence>
<feature type="transmembrane region" description="Helical" evidence="8">
    <location>
        <begin position="226"/>
        <end position="245"/>
    </location>
</feature>